<feature type="transmembrane region" description="Helical" evidence="2">
    <location>
        <begin position="15"/>
        <end position="36"/>
    </location>
</feature>
<sequence length="226" mass="26182">MELQPDMFLKRCLDLFFAATLLLLLLPLLSGVWLLVRWKLGKPVFFRQVRPGLNERPFTLYKFRTMSMDRDNDGNLLPDGARLTSLGRILRNTSLDELPELFNVLKGDMSLVGPRPLYSKYLPWYSQRERLRHTIKPGITGWAQINGRNRLPWDQRLAMDVWYVENRSLLLDGKILLKTVSFVLNRHGVSADPDLVENDLDIERCELSTDGTYRGNMIPRGNHDEA</sequence>
<dbReference type="Proteomes" id="UP000002534">
    <property type="component" value="Chromosome"/>
</dbReference>
<keyword evidence="2" id="KW-0472">Membrane</keyword>
<evidence type="ECO:0000313" key="5">
    <source>
        <dbReference type="Proteomes" id="UP000002534"/>
    </source>
</evidence>
<dbReference type="KEGG" id="pca:Pcar_1529"/>
<dbReference type="InterPro" id="IPR003362">
    <property type="entry name" value="Bact_transf"/>
</dbReference>
<dbReference type="RefSeq" id="WP_011341258.1">
    <property type="nucleotide sequence ID" value="NC_007498.2"/>
</dbReference>
<keyword evidence="2" id="KW-1133">Transmembrane helix</keyword>
<dbReference type="PANTHER" id="PTHR30576:SF8">
    <property type="entry name" value="UNDECAPRENYL-PHOSPHATE GALACTOSE PHOSPHOTRANSFERASE"/>
    <property type="match status" value="1"/>
</dbReference>
<evidence type="ECO:0000256" key="2">
    <source>
        <dbReference type="SAM" id="Phobius"/>
    </source>
</evidence>
<gene>
    <name evidence="4" type="ordered locus">Pcar_1529</name>
</gene>
<comment type="similarity">
    <text evidence="1">Belongs to the bacterial sugar transferase family.</text>
</comment>
<dbReference type="AlphaFoldDB" id="Q3A4D2"/>
<keyword evidence="2" id="KW-0812">Transmembrane</keyword>
<dbReference type="GO" id="GO:0016780">
    <property type="term" value="F:phosphotransferase activity, for other substituted phosphate groups"/>
    <property type="evidence" value="ECO:0007669"/>
    <property type="project" value="TreeGrafter"/>
</dbReference>
<feature type="domain" description="Bacterial sugar transferase" evidence="3">
    <location>
        <begin position="10"/>
        <end position="184"/>
    </location>
</feature>
<reference evidence="5" key="1">
    <citation type="submission" date="2005-10" db="EMBL/GenBank/DDBJ databases">
        <title>Complete sequence of Pelobacter carbinolicus DSM 2380.</title>
        <authorList>
            <person name="Copeland A."/>
            <person name="Lucas S."/>
            <person name="Lapidus A."/>
            <person name="Barry K."/>
            <person name="Detter J.C."/>
            <person name="Glavina T."/>
            <person name="Hammon N."/>
            <person name="Israni S."/>
            <person name="Pitluck S."/>
            <person name="Chertkov O."/>
            <person name="Schmutz J."/>
            <person name="Larimer F."/>
            <person name="Land M."/>
            <person name="Kyrpides N."/>
            <person name="Ivanova N."/>
            <person name="Richardson P."/>
        </authorList>
    </citation>
    <scope>NUCLEOTIDE SEQUENCE [LARGE SCALE GENOMIC DNA]</scope>
    <source>
        <strain evidence="5">DSM 2380 / NBRC 103641 / GraBd1</strain>
    </source>
</reference>
<accession>Q3A4D2</accession>
<dbReference type="Pfam" id="PF02397">
    <property type="entry name" value="Bac_transf"/>
    <property type="match status" value="1"/>
</dbReference>
<evidence type="ECO:0000259" key="3">
    <source>
        <dbReference type="Pfam" id="PF02397"/>
    </source>
</evidence>
<protein>
    <submittedName>
        <fullName evidence="4">Undecaprenyl-phosphate glycosylphosphotransferase</fullName>
    </submittedName>
</protein>
<proteinExistence type="inferred from homology"/>
<dbReference type="STRING" id="338963.Pcar_1529"/>
<name>Q3A4D2_SYNC1</name>
<dbReference type="eggNOG" id="COG2148">
    <property type="taxonomic scope" value="Bacteria"/>
</dbReference>
<keyword evidence="5" id="KW-1185">Reference proteome</keyword>
<keyword evidence="4" id="KW-0808">Transferase</keyword>
<dbReference type="PANTHER" id="PTHR30576">
    <property type="entry name" value="COLANIC BIOSYNTHESIS UDP-GLUCOSE LIPID CARRIER TRANSFERASE"/>
    <property type="match status" value="1"/>
</dbReference>
<dbReference type="HOGENOM" id="CLU_024920_1_4_7"/>
<dbReference type="EMBL" id="CP000142">
    <property type="protein sequence ID" value="ABA88775.1"/>
    <property type="molecule type" value="Genomic_DNA"/>
</dbReference>
<reference evidence="4 5" key="2">
    <citation type="journal article" date="2012" name="BMC Genomics">
        <title>The genome of Pelobacter carbinolicus reveals surprising metabolic capabilities and physiological features.</title>
        <authorList>
            <person name="Aklujkar M."/>
            <person name="Haveman S.A."/>
            <person name="Didonato R.Jr."/>
            <person name="Chertkov O."/>
            <person name="Han C.S."/>
            <person name="Land M.L."/>
            <person name="Brown P."/>
            <person name="Lovley D.R."/>
        </authorList>
    </citation>
    <scope>NUCLEOTIDE SEQUENCE [LARGE SCALE GENOMIC DNA]</scope>
    <source>
        <strain evidence="5">DSM 2380 / NBRC 103641 / GraBd1</strain>
    </source>
</reference>
<evidence type="ECO:0000313" key="4">
    <source>
        <dbReference type="EMBL" id="ABA88775.1"/>
    </source>
</evidence>
<organism evidence="4 5">
    <name type="scientific">Syntrophotalea carbinolica (strain DSM 2380 / NBRC 103641 / GraBd1)</name>
    <name type="common">Pelobacter carbinolicus</name>
    <dbReference type="NCBI Taxonomy" id="338963"/>
    <lineage>
        <taxon>Bacteria</taxon>
        <taxon>Pseudomonadati</taxon>
        <taxon>Thermodesulfobacteriota</taxon>
        <taxon>Desulfuromonadia</taxon>
        <taxon>Desulfuromonadales</taxon>
        <taxon>Syntrophotaleaceae</taxon>
        <taxon>Syntrophotalea</taxon>
    </lineage>
</organism>
<evidence type="ECO:0000256" key="1">
    <source>
        <dbReference type="ARBA" id="ARBA00006464"/>
    </source>
</evidence>